<evidence type="ECO:0000256" key="3">
    <source>
        <dbReference type="ARBA" id="ARBA00007441"/>
    </source>
</evidence>
<dbReference type="Proteomes" id="UP001174909">
    <property type="component" value="Unassembled WGS sequence"/>
</dbReference>
<evidence type="ECO:0000256" key="1">
    <source>
        <dbReference type="ARBA" id="ARBA00001933"/>
    </source>
</evidence>
<gene>
    <name evidence="8" type="ORF">GBAR_LOCUS15474</name>
</gene>
<protein>
    <recommendedName>
        <fullName evidence="4">histidinol-phosphate transaminase</fullName>
        <ecNumber evidence="4">2.6.1.9</ecNumber>
    </recommendedName>
</protein>
<name>A0AA35SDS2_GEOBA</name>
<sequence length="349" mass="37818">MESLGIRSEDLIDFSASINPLGPSTEALEAASNVNLAAYPDPECHLLREALGEALDLDPGCILPGNGSTELIHLLARAFLGPDDHAVIFSPTFGEYVAACRTEGVEPVALTPSQHEMSSGTFWWDLPESVDRISELTPAVVFLCNPNNPTGVYLNEAEIRTVAEALKGVGILVLDEAYASFVEDGWNSTHLISLGNVVLLRSMTKDYALTGLRLGYMLATEEITGRVRRFQYSWSVNSPVQAAGIAAIADSEHLAKGRHTVAQGKRFLTETAHSLGVEYTAGAANFMLLKVGCAREIRRSLLTEHRICVRDCTSFGLPEYVRLGIRTMDDNRMLARALELVLAGSSVIA</sequence>
<evidence type="ECO:0000259" key="7">
    <source>
        <dbReference type="Pfam" id="PF00155"/>
    </source>
</evidence>
<dbReference type="InterPro" id="IPR015421">
    <property type="entry name" value="PyrdxlP-dep_Trfase_major"/>
</dbReference>
<dbReference type="CDD" id="cd00609">
    <property type="entry name" value="AAT_like"/>
    <property type="match status" value="1"/>
</dbReference>
<keyword evidence="9" id="KW-1185">Reference proteome</keyword>
<dbReference type="InterPro" id="IPR004839">
    <property type="entry name" value="Aminotransferase_I/II_large"/>
</dbReference>
<comment type="catalytic activity">
    <reaction evidence="6">
        <text>L-histidinol phosphate + 2-oxoglutarate = 3-(imidazol-4-yl)-2-oxopropyl phosphate + L-glutamate</text>
        <dbReference type="Rhea" id="RHEA:23744"/>
        <dbReference type="ChEBI" id="CHEBI:16810"/>
        <dbReference type="ChEBI" id="CHEBI:29985"/>
        <dbReference type="ChEBI" id="CHEBI:57766"/>
        <dbReference type="ChEBI" id="CHEBI:57980"/>
        <dbReference type="EC" id="2.6.1.9"/>
    </reaction>
</comment>
<keyword evidence="5" id="KW-0663">Pyridoxal phosphate</keyword>
<dbReference type="Pfam" id="PF00155">
    <property type="entry name" value="Aminotran_1_2"/>
    <property type="match status" value="1"/>
</dbReference>
<feature type="domain" description="Aminotransferase class I/classII large" evidence="7">
    <location>
        <begin position="10"/>
        <end position="338"/>
    </location>
</feature>
<evidence type="ECO:0000256" key="6">
    <source>
        <dbReference type="ARBA" id="ARBA00047481"/>
    </source>
</evidence>
<evidence type="ECO:0000256" key="2">
    <source>
        <dbReference type="ARBA" id="ARBA00005011"/>
    </source>
</evidence>
<evidence type="ECO:0000313" key="9">
    <source>
        <dbReference type="Proteomes" id="UP001174909"/>
    </source>
</evidence>
<dbReference type="EMBL" id="CASHTH010002254">
    <property type="protein sequence ID" value="CAI8027017.1"/>
    <property type="molecule type" value="Genomic_DNA"/>
</dbReference>
<comment type="pathway">
    <text evidence="2">Amino-acid biosynthesis; L-histidine biosynthesis; L-histidine from 5-phospho-alpha-D-ribose 1-diphosphate: step 7/9.</text>
</comment>
<dbReference type="GO" id="GO:0030170">
    <property type="term" value="F:pyridoxal phosphate binding"/>
    <property type="evidence" value="ECO:0007669"/>
    <property type="project" value="InterPro"/>
</dbReference>
<evidence type="ECO:0000313" key="8">
    <source>
        <dbReference type="EMBL" id="CAI8027017.1"/>
    </source>
</evidence>
<proteinExistence type="inferred from homology"/>
<dbReference type="AlphaFoldDB" id="A0AA35SDS2"/>
<reference evidence="8" key="1">
    <citation type="submission" date="2023-03" db="EMBL/GenBank/DDBJ databases">
        <authorList>
            <person name="Steffen K."/>
            <person name="Cardenas P."/>
        </authorList>
    </citation>
    <scope>NUCLEOTIDE SEQUENCE</scope>
</reference>
<organism evidence="8 9">
    <name type="scientific">Geodia barretti</name>
    <name type="common">Barrett's horny sponge</name>
    <dbReference type="NCBI Taxonomy" id="519541"/>
    <lineage>
        <taxon>Eukaryota</taxon>
        <taxon>Metazoa</taxon>
        <taxon>Porifera</taxon>
        <taxon>Demospongiae</taxon>
        <taxon>Heteroscleromorpha</taxon>
        <taxon>Tetractinellida</taxon>
        <taxon>Astrophorina</taxon>
        <taxon>Geodiidae</taxon>
        <taxon>Geodia</taxon>
    </lineage>
</organism>
<comment type="similarity">
    <text evidence="3">Belongs to the class-I pyridoxal-phosphate-dependent aminotransferase family.</text>
</comment>
<accession>A0AA35SDS2</accession>
<dbReference type="PROSITE" id="PS00105">
    <property type="entry name" value="AA_TRANSFER_CLASS_1"/>
    <property type="match status" value="1"/>
</dbReference>
<keyword evidence="8" id="KW-0032">Aminotransferase</keyword>
<dbReference type="InterPro" id="IPR015424">
    <property type="entry name" value="PyrdxlP-dep_Trfase"/>
</dbReference>
<dbReference type="Gene3D" id="3.40.640.10">
    <property type="entry name" value="Type I PLP-dependent aspartate aminotransferase-like (Major domain)"/>
    <property type="match status" value="1"/>
</dbReference>
<evidence type="ECO:0000256" key="5">
    <source>
        <dbReference type="ARBA" id="ARBA00022898"/>
    </source>
</evidence>
<dbReference type="SUPFAM" id="SSF53383">
    <property type="entry name" value="PLP-dependent transferases"/>
    <property type="match status" value="1"/>
</dbReference>
<dbReference type="InterPro" id="IPR015422">
    <property type="entry name" value="PyrdxlP-dep_Trfase_small"/>
</dbReference>
<dbReference type="PANTHER" id="PTHR42885:SF1">
    <property type="entry name" value="THREONINE-PHOSPHATE DECARBOXYLASE"/>
    <property type="match status" value="1"/>
</dbReference>
<dbReference type="InterPro" id="IPR004838">
    <property type="entry name" value="NHTrfase_class1_PyrdxlP-BS"/>
</dbReference>
<keyword evidence="8" id="KW-0808">Transferase</keyword>
<dbReference type="PANTHER" id="PTHR42885">
    <property type="entry name" value="HISTIDINOL-PHOSPHATE AMINOTRANSFERASE-RELATED"/>
    <property type="match status" value="1"/>
</dbReference>
<dbReference type="Gene3D" id="3.90.1150.10">
    <property type="entry name" value="Aspartate Aminotransferase, domain 1"/>
    <property type="match status" value="1"/>
</dbReference>
<dbReference type="GO" id="GO:0004400">
    <property type="term" value="F:histidinol-phosphate transaminase activity"/>
    <property type="evidence" value="ECO:0007669"/>
    <property type="project" value="UniProtKB-EC"/>
</dbReference>
<comment type="caution">
    <text evidence="8">The sequence shown here is derived from an EMBL/GenBank/DDBJ whole genome shotgun (WGS) entry which is preliminary data.</text>
</comment>
<dbReference type="EC" id="2.6.1.9" evidence="4"/>
<comment type="cofactor">
    <cofactor evidence="1">
        <name>pyridoxal 5'-phosphate</name>
        <dbReference type="ChEBI" id="CHEBI:597326"/>
    </cofactor>
</comment>
<evidence type="ECO:0000256" key="4">
    <source>
        <dbReference type="ARBA" id="ARBA00012748"/>
    </source>
</evidence>